<reference evidence="3" key="1">
    <citation type="submission" date="2010-07" db="EMBL/GenBank/DDBJ databases">
        <title>The genome sequence of Gaeumannomyces graminis var. tritici strain R3-111a-1.</title>
        <authorList>
            <consortium name="The Broad Institute Genome Sequencing Platform"/>
            <person name="Ma L.-J."/>
            <person name="Dead R."/>
            <person name="Young S."/>
            <person name="Zeng Q."/>
            <person name="Koehrsen M."/>
            <person name="Alvarado L."/>
            <person name="Berlin A."/>
            <person name="Chapman S.B."/>
            <person name="Chen Z."/>
            <person name="Freedman E."/>
            <person name="Gellesch M."/>
            <person name="Goldberg J."/>
            <person name="Griggs A."/>
            <person name="Gujja S."/>
            <person name="Heilman E.R."/>
            <person name="Heiman D."/>
            <person name="Hepburn T."/>
            <person name="Howarth C."/>
            <person name="Jen D."/>
            <person name="Larson L."/>
            <person name="Mehta T."/>
            <person name="Neiman D."/>
            <person name="Pearson M."/>
            <person name="Roberts A."/>
            <person name="Saif S."/>
            <person name="Shea T."/>
            <person name="Shenoy N."/>
            <person name="Sisk P."/>
            <person name="Stolte C."/>
            <person name="Sykes S."/>
            <person name="Walk T."/>
            <person name="White J."/>
            <person name="Yandava C."/>
            <person name="Haas B."/>
            <person name="Nusbaum C."/>
            <person name="Birren B."/>
        </authorList>
    </citation>
    <scope>NUCLEOTIDE SEQUENCE [LARGE SCALE GENOMIC DNA]</scope>
    <source>
        <strain evidence="3">R3-111a-1</strain>
    </source>
</reference>
<proteinExistence type="predicted"/>
<reference evidence="2" key="4">
    <citation type="journal article" date="2015" name="G3 (Bethesda)">
        <title>Genome sequences of three phytopathogenic species of the Magnaporthaceae family of fungi.</title>
        <authorList>
            <person name="Okagaki L.H."/>
            <person name="Nunes C.C."/>
            <person name="Sailsbery J."/>
            <person name="Clay B."/>
            <person name="Brown D."/>
            <person name="John T."/>
            <person name="Oh Y."/>
            <person name="Young N."/>
            <person name="Fitzgerald M."/>
            <person name="Haas B.J."/>
            <person name="Zeng Q."/>
            <person name="Young S."/>
            <person name="Adiconis X."/>
            <person name="Fan L."/>
            <person name="Levin J.Z."/>
            <person name="Mitchell T.K."/>
            <person name="Okubara P.A."/>
            <person name="Farman M.L."/>
            <person name="Kohn L.M."/>
            <person name="Birren B."/>
            <person name="Ma L.-J."/>
            <person name="Dean R.A."/>
        </authorList>
    </citation>
    <scope>NUCLEOTIDE SEQUENCE</scope>
    <source>
        <strain evidence="2">R3-111a-1</strain>
    </source>
</reference>
<organism evidence="1">
    <name type="scientific">Gaeumannomyces tritici (strain R3-111a-1)</name>
    <name type="common">Wheat and barley take-all root rot fungus</name>
    <name type="synonym">Gaeumannomyces graminis var. tritici</name>
    <dbReference type="NCBI Taxonomy" id="644352"/>
    <lineage>
        <taxon>Eukaryota</taxon>
        <taxon>Fungi</taxon>
        <taxon>Dikarya</taxon>
        <taxon>Ascomycota</taxon>
        <taxon>Pezizomycotina</taxon>
        <taxon>Sordariomycetes</taxon>
        <taxon>Sordariomycetidae</taxon>
        <taxon>Magnaporthales</taxon>
        <taxon>Magnaporthaceae</taxon>
        <taxon>Gaeumannomyces</taxon>
    </lineage>
</organism>
<reference evidence="2" key="5">
    <citation type="submission" date="2018-04" db="UniProtKB">
        <authorList>
            <consortium name="EnsemblFungi"/>
        </authorList>
    </citation>
    <scope>IDENTIFICATION</scope>
    <source>
        <strain evidence="2">R3-111a-1</strain>
    </source>
</reference>
<dbReference type="GeneID" id="20343296"/>
<name>J3NNI2_GAET3</name>
<dbReference type="EnsemblFungi" id="EJT77733">
    <property type="protein sequence ID" value="EJT77733"/>
    <property type="gene ID" value="GGTG_02838"/>
</dbReference>
<reference evidence="1" key="3">
    <citation type="submission" date="2010-09" db="EMBL/GenBank/DDBJ databases">
        <title>Annotation of Gaeumannomyces graminis var. tritici R3-111a-1.</title>
        <authorList>
            <consortium name="The Broad Institute Genome Sequencing Platform"/>
            <person name="Ma L.-J."/>
            <person name="Dead R."/>
            <person name="Young S.K."/>
            <person name="Zeng Q."/>
            <person name="Gargeya S."/>
            <person name="Fitzgerald M."/>
            <person name="Haas B."/>
            <person name="Abouelleil A."/>
            <person name="Alvarado L."/>
            <person name="Arachchi H.M."/>
            <person name="Berlin A."/>
            <person name="Brown A."/>
            <person name="Chapman S.B."/>
            <person name="Chen Z."/>
            <person name="Dunbar C."/>
            <person name="Freedman E."/>
            <person name="Gearin G."/>
            <person name="Gellesch M."/>
            <person name="Goldberg J."/>
            <person name="Griggs A."/>
            <person name="Gujja S."/>
            <person name="Heiman D."/>
            <person name="Howarth C."/>
            <person name="Larson L."/>
            <person name="Lui A."/>
            <person name="MacDonald P.J.P."/>
            <person name="Mehta T."/>
            <person name="Montmayeur A."/>
            <person name="Murphy C."/>
            <person name="Neiman D."/>
            <person name="Pearson M."/>
            <person name="Priest M."/>
            <person name="Roberts A."/>
            <person name="Saif S."/>
            <person name="Shea T."/>
            <person name="Shenoy N."/>
            <person name="Sisk P."/>
            <person name="Stolte C."/>
            <person name="Sykes S."/>
            <person name="Yandava C."/>
            <person name="Wortman J."/>
            <person name="Nusbaum C."/>
            <person name="Birren B."/>
        </authorList>
    </citation>
    <scope>NUCLEOTIDE SEQUENCE</scope>
    <source>
        <strain evidence="1">R3-111a-1</strain>
    </source>
</reference>
<sequence>MSTACSASEVLGKWVTPRKSRSGESFTLALCPATLPPAGVEVQISIFWDGTDMMSIIRSAEPLGRVAAINTDWYLAVCGIDPAKAGR</sequence>
<dbReference type="EMBL" id="GL385396">
    <property type="protein sequence ID" value="EJT77733.1"/>
    <property type="molecule type" value="Genomic_DNA"/>
</dbReference>
<dbReference type="HOGENOM" id="CLU_2483485_0_0_1"/>
<accession>J3NNI2</accession>
<keyword evidence="3" id="KW-1185">Reference proteome</keyword>
<evidence type="ECO:0000313" key="2">
    <source>
        <dbReference type="EnsemblFungi" id="EJT77733"/>
    </source>
</evidence>
<reference evidence="1" key="2">
    <citation type="submission" date="2010-07" db="EMBL/GenBank/DDBJ databases">
        <authorList>
            <consortium name="The Broad Institute Genome Sequencing Platform"/>
            <consortium name="Broad Institute Genome Sequencing Center for Infectious Disease"/>
            <person name="Ma L.-J."/>
            <person name="Dead R."/>
            <person name="Young S."/>
            <person name="Zeng Q."/>
            <person name="Koehrsen M."/>
            <person name="Alvarado L."/>
            <person name="Berlin A."/>
            <person name="Chapman S.B."/>
            <person name="Chen Z."/>
            <person name="Freedman E."/>
            <person name="Gellesch M."/>
            <person name="Goldberg J."/>
            <person name="Griggs A."/>
            <person name="Gujja S."/>
            <person name="Heilman E.R."/>
            <person name="Heiman D."/>
            <person name="Hepburn T."/>
            <person name="Howarth C."/>
            <person name="Jen D."/>
            <person name="Larson L."/>
            <person name="Mehta T."/>
            <person name="Neiman D."/>
            <person name="Pearson M."/>
            <person name="Roberts A."/>
            <person name="Saif S."/>
            <person name="Shea T."/>
            <person name="Shenoy N."/>
            <person name="Sisk P."/>
            <person name="Stolte C."/>
            <person name="Sykes S."/>
            <person name="Walk T."/>
            <person name="White J."/>
            <person name="Yandava C."/>
            <person name="Haas B."/>
            <person name="Nusbaum C."/>
            <person name="Birren B."/>
        </authorList>
    </citation>
    <scope>NUCLEOTIDE SEQUENCE</scope>
    <source>
        <strain evidence="1">R3-111a-1</strain>
    </source>
</reference>
<gene>
    <name evidence="2" type="primary">20343296</name>
    <name evidence="1" type="ORF">GGTG_02838</name>
</gene>
<evidence type="ECO:0000313" key="3">
    <source>
        <dbReference type="Proteomes" id="UP000006039"/>
    </source>
</evidence>
<dbReference type="RefSeq" id="XP_009218878.1">
    <property type="nucleotide sequence ID" value="XM_009220614.1"/>
</dbReference>
<evidence type="ECO:0000313" key="1">
    <source>
        <dbReference type="EMBL" id="EJT77733.1"/>
    </source>
</evidence>
<protein>
    <submittedName>
        <fullName evidence="1 2">Uncharacterized protein</fullName>
    </submittedName>
</protein>
<dbReference type="AlphaFoldDB" id="J3NNI2"/>
<dbReference type="VEuPathDB" id="FungiDB:GGTG_02838"/>
<dbReference type="Proteomes" id="UP000006039">
    <property type="component" value="Unassembled WGS sequence"/>
</dbReference>